<comment type="pathway">
    <text evidence="5">Amino-acid degradation; L-histidine degradation into L-glutamate; L-glutamate from N-formimidoyl-L-glutamate (hydrolase route): step 1/1.</text>
</comment>
<evidence type="ECO:0000313" key="8">
    <source>
        <dbReference type="EMBL" id="MDH8677631.1"/>
    </source>
</evidence>
<dbReference type="PANTHER" id="PTHR11358">
    <property type="entry name" value="ARGINASE/AGMATINASE"/>
    <property type="match status" value="1"/>
</dbReference>
<dbReference type="InterPro" id="IPR005923">
    <property type="entry name" value="HutG"/>
</dbReference>
<dbReference type="Gene3D" id="3.40.800.10">
    <property type="entry name" value="Ureohydrolase domain"/>
    <property type="match status" value="1"/>
</dbReference>
<dbReference type="PROSITE" id="PS51409">
    <property type="entry name" value="ARGINASE_2"/>
    <property type="match status" value="1"/>
</dbReference>
<feature type="binding site" evidence="5">
    <location>
        <position position="136"/>
    </location>
    <ligand>
        <name>Mn(2+)</name>
        <dbReference type="ChEBI" id="CHEBI:29035"/>
        <label>1</label>
    </ligand>
</feature>
<comment type="catalytic activity">
    <reaction evidence="5">
        <text>N-formimidoyl-L-glutamate + H2O = formamide + L-glutamate</text>
        <dbReference type="Rhea" id="RHEA:22492"/>
        <dbReference type="ChEBI" id="CHEBI:15377"/>
        <dbReference type="ChEBI" id="CHEBI:16397"/>
        <dbReference type="ChEBI" id="CHEBI:29985"/>
        <dbReference type="ChEBI" id="CHEBI:58928"/>
        <dbReference type="EC" id="3.5.3.8"/>
    </reaction>
</comment>
<dbReference type="EC" id="3.5.3.8" evidence="5 6"/>
<sequence length="330" mass="36591">MILKYSVPNMDTWTGRIDSTENYDAYRWHQWIQPLDLNDNNVVLKPFVAGVAIIGFVSDEGVRRNLGRTGASKGPMSIRKELCSLPCCFTQDFKLYDAGNIHCNDGDLESSQEALADAVSKILSLGLFPIVLGGGHEVAYGDYKGLMKSGLAPGIINFDAHFDIRPYPVQGTSGTMFRQIYDELEKNNKPFDYFVIGIQKRGNTVDLFKIADRMGATYLMAKDIGEGDLTEALKKLDAFTKRQNQLYVTICTDVFSSAFAPGVSATQPLGLHPERILKFFKQIFRTGKVVLFDIAEVSPRYDNDNITSNLAATFIFSAINSLAALHQVSV</sequence>
<comment type="function">
    <text evidence="5">Catalyzes the conversion of N-formimidoyl-L-glutamate to L-glutamate and formamide.</text>
</comment>
<reference evidence="8 9" key="1">
    <citation type="submission" date="2023-04" db="EMBL/GenBank/DDBJ databases">
        <title>Fusibacter bizertensis strain WBS, isolated from littoral bottom sediments of the Arctic seas - biochemical and genomic analysis.</title>
        <authorList>
            <person name="Brioukhanov A.L."/>
        </authorList>
    </citation>
    <scope>NUCLEOTIDE SEQUENCE [LARGE SCALE GENOMIC DNA]</scope>
    <source>
        <strain evidence="8 9">WBS</strain>
    </source>
</reference>
<evidence type="ECO:0000256" key="7">
    <source>
        <dbReference type="PROSITE-ProRule" id="PRU00742"/>
    </source>
</evidence>
<keyword evidence="2 5" id="KW-0378">Hydrolase</keyword>
<feature type="binding site" evidence="5">
    <location>
        <position position="159"/>
    </location>
    <ligand>
        <name>Mn(2+)</name>
        <dbReference type="ChEBI" id="CHEBI:29035"/>
        <label>1</label>
    </ligand>
</feature>
<dbReference type="InterPro" id="IPR023696">
    <property type="entry name" value="Ureohydrolase_dom_sf"/>
</dbReference>
<proteinExistence type="inferred from homology"/>
<dbReference type="HAMAP" id="MF_00737">
    <property type="entry name" value="Formimidoylglutam"/>
    <property type="match status" value="1"/>
</dbReference>
<dbReference type="RefSeq" id="WP_281093451.1">
    <property type="nucleotide sequence ID" value="NZ_JARYZI010000003.1"/>
</dbReference>
<accession>A0ABT6NB37</accession>
<evidence type="ECO:0000256" key="4">
    <source>
        <dbReference type="ARBA" id="ARBA00023211"/>
    </source>
</evidence>
<evidence type="ECO:0000313" key="9">
    <source>
        <dbReference type="Proteomes" id="UP001158045"/>
    </source>
</evidence>
<keyword evidence="3 5" id="KW-0369">Histidine metabolism</keyword>
<dbReference type="Pfam" id="PF00491">
    <property type="entry name" value="Arginase"/>
    <property type="match status" value="1"/>
</dbReference>
<dbReference type="CDD" id="cd09988">
    <property type="entry name" value="Formimidoylglutamase"/>
    <property type="match status" value="1"/>
</dbReference>
<gene>
    <name evidence="5 8" type="primary">hutG</name>
    <name evidence="8" type="ORF">QE109_05705</name>
</gene>
<comment type="caution">
    <text evidence="8">The sequence shown here is derived from an EMBL/GenBank/DDBJ whole genome shotgun (WGS) entry which is preliminary data.</text>
</comment>
<feature type="binding site" evidence="5">
    <location>
        <position position="251"/>
    </location>
    <ligand>
        <name>Mn(2+)</name>
        <dbReference type="ChEBI" id="CHEBI:29035"/>
        <label>1</label>
    </ligand>
</feature>
<feature type="binding site" evidence="5">
    <location>
        <position position="251"/>
    </location>
    <ligand>
        <name>Mn(2+)</name>
        <dbReference type="ChEBI" id="CHEBI:29035"/>
        <label>2</label>
    </ligand>
</feature>
<feature type="binding site" evidence="5">
    <location>
        <position position="159"/>
    </location>
    <ligand>
        <name>Mn(2+)</name>
        <dbReference type="ChEBI" id="CHEBI:29035"/>
        <label>2</label>
    </ligand>
</feature>
<dbReference type="InterPro" id="IPR006035">
    <property type="entry name" value="Ureohydrolase"/>
</dbReference>
<comment type="similarity">
    <text evidence="5 7">Belongs to the arginase family.</text>
</comment>
<evidence type="ECO:0000256" key="2">
    <source>
        <dbReference type="ARBA" id="ARBA00022801"/>
    </source>
</evidence>
<dbReference type="PANTHER" id="PTHR11358:SF35">
    <property type="entry name" value="FORMIMIDOYLGLUTAMASE"/>
    <property type="match status" value="1"/>
</dbReference>
<evidence type="ECO:0000256" key="1">
    <source>
        <dbReference type="ARBA" id="ARBA00022723"/>
    </source>
</evidence>
<evidence type="ECO:0000256" key="5">
    <source>
        <dbReference type="HAMAP-Rule" id="MF_00737"/>
    </source>
</evidence>
<organism evidence="8 9">
    <name type="scientific">Fusibacter bizertensis</name>
    <dbReference type="NCBI Taxonomy" id="1488331"/>
    <lineage>
        <taxon>Bacteria</taxon>
        <taxon>Bacillati</taxon>
        <taxon>Bacillota</taxon>
        <taxon>Clostridia</taxon>
        <taxon>Eubacteriales</taxon>
        <taxon>Eubacteriales Family XII. Incertae Sedis</taxon>
        <taxon>Fusibacter</taxon>
    </lineage>
</organism>
<evidence type="ECO:0000256" key="6">
    <source>
        <dbReference type="NCBIfam" id="TIGR01227"/>
    </source>
</evidence>
<keyword evidence="4 5" id="KW-0464">Manganese</keyword>
<feature type="binding site" evidence="5">
    <location>
        <position position="253"/>
    </location>
    <ligand>
        <name>Mn(2+)</name>
        <dbReference type="ChEBI" id="CHEBI:29035"/>
        <label>2</label>
    </ligand>
</feature>
<dbReference type="SUPFAM" id="SSF52768">
    <property type="entry name" value="Arginase/deacetylase"/>
    <property type="match status" value="1"/>
</dbReference>
<comment type="cofactor">
    <cofactor evidence="5">
        <name>Mn(2+)</name>
        <dbReference type="ChEBI" id="CHEBI:29035"/>
    </cofactor>
    <text evidence="5">Binds 2 manganese ions per subunit.</text>
</comment>
<dbReference type="Proteomes" id="UP001158045">
    <property type="component" value="Unassembled WGS sequence"/>
</dbReference>
<dbReference type="GO" id="GO:0050415">
    <property type="term" value="F:formimidoylglutamase activity"/>
    <property type="evidence" value="ECO:0007669"/>
    <property type="project" value="UniProtKB-EC"/>
</dbReference>
<protein>
    <recommendedName>
        <fullName evidence="5 6">Formimidoylglutamase</fullName>
        <ecNumber evidence="5 6">3.5.3.8</ecNumber>
    </recommendedName>
    <alternativeName>
        <fullName evidence="5">Formiminoglutamase</fullName>
    </alternativeName>
    <alternativeName>
        <fullName evidence="5">Formiminoglutamate hydrolase</fullName>
    </alternativeName>
</protein>
<dbReference type="EMBL" id="JARYZI010000003">
    <property type="protein sequence ID" value="MDH8677631.1"/>
    <property type="molecule type" value="Genomic_DNA"/>
</dbReference>
<keyword evidence="1 5" id="KW-0479">Metal-binding</keyword>
<keyword evidence="9" id="KW-1185">Reference proteome</keyword>
<feature type="binding site" evidence="5">
    <location>
        <position position="163"/>
    </location>
    <ligand>
        <name>Mn(2+)</name>
        <dbReference type="ChEBI" id="CHEBI:29035"/>
        <label>1</label>
    </ligand>
</feature>
<feature type="binding site" evidence="5">
    <location>
        <position position="161"/>
    </location>
    <ligand>
        <name>Mn(2+)</name>
        <dbReference type="ChEBI" id="CHEBI:29035"/>
        <label>2</label>
    </ligand>
</feature>
<name>A0ABT6NB37_9FIRM</name>
<evidence type="ECO:0000256" key="3">
    <source>
        <dbReference type="ARBA" id="ARBA00022808"/>
    </source>
</evidence>
<dbReference type="NCBIfam" id="TIGR01227">
    <property type="entry name" value="hutG"/>
    <property type="match status" value="1"/>
</dbReference>
<dbReference type="PIRSF" id="PIRSF036979">
    <property type="entry name" value="Arginase"/>
    <property type="match status" value="1"/>
</dbReference>